<protein>
    <submittedName>
        <fullName evidence="2">Uncharacterized protein</fullName>
    </submittedName>
</protein>
<dbReference type="RefSeq" id="WP_344797119.1">
    <property type="nucleotide sequence ID" value="NZ_BAABAU010000004.1"/>
</dbReference>
<feature type="region of interest" description="Disordered" evidence="1">
    <location>
        <begin position="302"/>
        <end position="326"/>
    </location>
</feature>
<dbReference type="EMBL" id="BAABAU010000004">
    <property type="protein sequence ID" value="GAA4267111.1"/>
    <property type="molecule type" value="Genomic_DNA"/>
</dbReference>
<evidence type="ECO:0000313" key="3">
    <source>
        <dbReference type="Proteomes" id="UP001501594"/>
    </source>
</evidence>
<reference evidence="3" key="1">
    <citation type="journal article" date="2019" name="Int. J. Syst. Evol. Microbiol.">
        <title>The Global Catalogue of Microorganisms (GCM) 10K type strain sequencing project: providing services to taxonomists for standard genome sequencing and annotation.</title>
        <authorList>
            <consortium name="The Broad Institute Genomics Platform"/>
            <consortium name="The Broad Institute Genome Sequencing Center for Infectious Disease"/>
            <person name="Wu L."/>
            <person name="Ma J."/>
        </authorList>
    </citation>
    <scope>NUCLEOTIDE SEQUENCE [LARGE SCALE GENOMIC DNA]</scope>
    <source>
        <strain evidence="3">JCM 17442</strain>
    </source>
</reference>
<sequence length="326" mass="33261">MKFERIAVGAAAVGAVAIVAILAFGPRTTDGAGADTGAGSAGTTPILQPVTPSGYPYSSLAILRTPRLAADVLPAKADKSDSDTYLPGTVRHLVTSASSDGWLGVDGRGEVCVFTTDHDDGAIVSSGCGAVPSAAPTPGSPVFAYGAGDHFAFEIAADGTRPAGTVGAGFHQILPNVWFKGRGEAVSRPRVSGDPSAFPLGQPYASFAILRRDRTPADAPPAFLRHPASDVFDGLRLDQLRYAGSFGKARAWVTVDTAGRVCLIAVDEVSGSSCASNAQLRANGGAVAFGAQDVVFELRVDGSRPDSGPGHLTKTGPNVWAGRSGD</sequence>
<gene>
    <name evidence="2" type="ORF">GCM10022256_27230</name>
</gene>
<proteinExistence type="predicted"/>
<name>A0ABP8E4E0_9MICO</name>
<comment type="caution">
    <text evidence="2">The sequence shown here is derived from an EMBL/GenBank/DDBJ whole genome shotgun (WGS) entry which is preliminary data.</text>
</comment>
<dbReference type="Proteomes" id="UP001501594">
    <property type="component" value="Unassembled WGS sequence"/>
</dbReference>
<accession>A0ABP8E4E0</accession>
<evidence type="ECO:0000313" key="2">
    <source>
        <dbReference type="EMBL" id="GAA4267111.1"/>
    </source>
</evidence>
<keyword evidence="3" id="KW-1185">Reference proteome</keyword>
<organism evidence="2 3">
    <name type="scientific">Frondihabitans peucedani</name>
    <dbReference type="NCBI Taxonomy" id="598626"/>
    <lineage>
        <taxon>Bacteria</taxon>
        <taxon>Bacillati</taxon>
        <taxon>Actinomycetota</taxon>
        <taxon>Actinomycetes</taxon>
        <taxon>Micrococcales</taxon>
        <taxon>Microbacteriaceae</taxon>
        <taxon>Frondihabitans</taxon>
    </lineage>
</organism>
<evidence type="ECO:0000256" key="1">
    <source>
        <dbReference type="SAM" id="MobiDB-lite"/>
    </source>
</evidence>